<evidence type="ECO:0000259" key="4">
    <source>
        <dbReference type="PROSITE" id="PS50995"/>
    </source>
</evidence>
<feature type="domain" description="HTH marR-type" evidence="4">
    <location>
        <begin position="4"/>
        <end position="138"/>
    </location>
</feature>
<dbReference type="PROSITE" id="PS50995">
    <property type="entry name" value="HTH_MARR_2"/>
    <property type="match status" value="1"/>
</dbReference>
<dbReference type="InterPro" id="IPR000835">
    <property type="entry name" value="HTH_MarR-typ"/>
</dbReference>
<dbReference type="PANTHER" id="PTHR42756:SF1">
    <property type="entry name" value="TRANSCRIPTIONAL REPRESSOR OF EMRAB OPERON"/>
    <property type="match status" value="1"/>
</dbReference>
<name>A0A6C0RDE2_9BACT</name>
<dbReference type="KEGG" id="drc:G0Q07_05205"/>
<evidence type="ECO:0000256" key="2">
    <source>
        <dbReference type="ARBA" id="ARBA00023125"/>
    </source>
</evidence>
<proteinExistence type="predicted"/>
<evidence type="ECO:0000256" key="3">
    <source>
        <dbReference type="ARBA" id="ARBA00023163"/>
    </source>
</evidence>
<evidence type="ECO:0000313" key="5">
    <source>
        <dbReference type="EMBL" id="QIA07161.1"/>
    </source>
</evidence>
<dbReference type="PRINTS" id="PR00598">
    <property type="entry name" value="HTHMARR"/>
</dbReference>
<keyword evidence="1" id="KW-0805">Transcription regulation</keyword>
<dbReference type="SMART" id="SM00347">
    <property type="entry name" value="HTH_MARR"/>
    <property type="match status" value="1"/>
</dbReference>
<dbReference type="PANTHER" id="PTHR42756">
    <property type="entry name" value="TRANSCRIPTIONAL REGULATOR, MARR"/>
    <property type="match status" value="1"/>
</dbReference>
<dbReference type="GO" id="GO:0003700">
    <property type="term" value="F:DNA-binding transcription factor activity"/>
    <property type="evidence" value="ECO:0007669"/>
    <property type="project" value="InterPro"/>
</dbReference>
<keyword evidence="2" id="KW-0238">DNA-binding</keyword>
<dbReference type="Gene3D" id="1.10.10.10">
    <property type="entry name" value="Winged helix-like DNA-binding domain superfamily/Winged helix DNA-binding domain"/>
    <property type="match status" value="1"/>
</dbReference>
<evidence type="ECO:0000256" key="1">
    <source>
        <dbReference type="ARBA" id="ARBA00023015"/>
    </source>
</evidence>
<dbReference type="RefSeq" id="WP_163345090.1">
    <property type="nucleotide sequence ID" value="NZ_CP048409.1"/>
</dbReference>
<evidence type="ECO:0000313" key="6">
    <source>
        <dbReference type="Proteomes" id="UP000474630"/>
    </source>
</evidence>
<keyword evidence="6" id="KW-1185">Reference proteome</keyword>
<reference evidence="5 6" key="1">
    <citation type="submission" date="2020-02" db="EMBL/GenBank/DDBJ databases">
        <title>Genome sequencing for Draconibacterium sp. strain M1.</title>
        <authorList>
            <person name="Park S.-J."/>
        </authorList>
    </citation>
    <scope>NUCLEOTIDE SEQUENCE [LARGE SCALE GENOMIC DNA]</scope>
    <source>
        <strain evidence="5 6">M1</strain>
    </source>
</reference>
<accession>A0A6C0RDE2</accession>
<dbReference type="GO" id="GO:0003677">
    <property type="term" value="F:DNA binding"/>
    <property type="evidence" value="ECO:0007669"/>
    <property type="project" value="UniProtKB-KW"/>
</dbReference>
<sequence>MKTKEPLTYLLGQTMKLVRHKLMAKFKENNLELTLEQFVVLLYIHENSASTQQDLANHFLRDKSIVTRQINTLIDLGYVMRTQDDEDKRKKNLQLTKAGIEMLELLKAKSVEVSTELLDGISQEELTNFEHVISKIQHNTGFKECLSCC</sequence>
<gene>
    <name evidence="5" type="ORF">G0Q07_05205</name>
</gene>
<dbReference type="EMBL" id="CP048409">
    <property type="protein sequence ID" value="QIA07161.1"/>
    <property type="molecule type" value="Genomic_DNA"/>
</dbReference>
<protein>
    <submittedName>
        <fullName evidence="5">MarR family transcriptional regulator</fullName>
    </submittedName>
</protein>
<dbReference type="AlphaFoldDB" id="A0A6C0RDE2"/>
<dbReference type="Proteomes" id="UP000474630">
    <property type="component" value="Chromosome"/>
</dbReference>
<dbReference type="SUPFAM" id="SSF46785">
    <property type="entry name" value="Winged helix' DNA-binding domain"/>
    <property type="match status" value="1"/>
</dbReference>
<organism evidence="5 6">
    <name type="scientific">Draconibacterium halophilum</name>
    <dbReference type="NCBI Taxonomy" id="2706887"/>
    <lineage>
        <taxon>Bacteria</taxon>
        <taxon>Pseudomonadati</taxon>
        <taxon>Bacteroidota</taxon>
        <taxon>Bacteroidia</taxon>
        <taxon>Marinilabiliales</taxon>
        <taxon>Prolixibacteraceae</taxon>
        <taxon>Draconibacterium</taxon>
    </lineage>
</organism>
<dbReference type="Pfam" id="PF01047">
    <property type="entry name" value="MarR"/>
    <property type="match status" value="1"/>
</dbReference>
<dbReference type="InterPro" id="IPR036390">
    <property type="entry name" value="WH_DNA-bd_sf"/>
</dbReference>
<dbReference type="InterPro" id="IPR036388">
    <property type="entry name" value="WH-like_DNA-bd_sf"/>
</dbReference>
<keyword evidence="3" id="KW-0804">Transcription</keyword>